<comment type="caution">
    <text evidence="2">The sequence shown here is derived from an EMBL/GenBank/DDBJ whole genome shotgun (WGS) entry which is preliminary data.</text>
</comment>
<dbReference type="SUPFAM" id="SSF55931">
    <property type="entry name" value="Glutamine synthetase/guanido kinase"/>
    <property type="match status" value="1"/>
</dbReference>
<accession>A0ABV3M784</accession>
<organism evidence="2 3">
    <name type="scientific">Streptomyces huasconensis</name>
    <dbReference type="NCBI Taxonomy" id="1854574"/>
    <lineage>
        <taxon>Bacteria</taxon>
        <taxon>Bacillati</taxon>
        <taxon>Actinomycetota</taxon>
        <taxon>Actinomycetes</taxon>
        <taxon>Kitasatosporales</taxon>
        <taxon>Streptomycetaceae</taxon>
        <taxon>Streptomyces</taxon>
    </lineage>
</organism>
<dbReference type="GO" id="GO:0016874">
    <property type="term" value="F:ligase activity"/>
    <property type="evidence" value="ECO:0007669"/>
    <property type="project" value="UniProtKB-KW"/>
</dbReference>
<name>A0ABV3M784_9ACTN</name>
<dbReference type="RefSeq" id="WP_359783583.1">
    <property type="nucleotide sequence ID" value="NZ_JBEYRR010000016.1"/>
</dbReference>
<proteinExistence type="predicted"/>
<evidence type="ECO:0000313" key="2">
    <source>
        <dbReference type="EMBL" id="MEW2367565.1"/>
    </source>
</evidence>
<evidence type="ECO:0000313" key="3">
    <source>
        <dbReference type="Proteomes" id="UP001553843"/>
    </source>
</evidence>
<reference evidence="2 3" key="1">
    <citation type="submission" date="2024-06" db="EMBL/GenBank/DDBJ databases">
        <title>The Natural Products Discovery Center: Release of the First 8490 Sequenced Strains for Exploring Actinobacteria Biosynthetic Diversity.</title>
        <authorList>
            <person name="Kalkreuter E."/>
            <person name="Kautsar S.A."/>
            <person name="Yang D."/>
            <person name="Bader C.D."/>
            <person name="Teijaro C.N."/>
            <person name="Fluegel L."/>
            <person name="Davis C.M."/>
            <person name="Simpson J.R."/>
            <person name="Lauterbach L."/>
            <person name="Steele A.D."/>
            <person name="Gui C."/>
            <person name="Meng S."/>
            <person name="Li G."/>
            <person name="Viehrig K."/>
            <person name="Ye F."/>
            <person name="Su P."/>
            <person name="Kiefer A.F."/>
            <person name="Nichols A."/>
            <person name="Cepeda A.J."/>
            <person name="Yan W."/>
            <person name="Fan B."/>
            <person name="Jiang Y."/>
            <person name="Adhikari A."/>
            <person name="Zheng C.-J."/>
            <person name="Schuster L."/>
            <person name="Cowan T.M."/>
            <person name="Smanski M.J."/>
            <person name="Chevrette M.G."/>
            <person name="De Carvalho L.P.S."/>
            <person name="Shen B."/>
        </authorList>
    </citation>
    <scope>NUCLEOTIDE SEQUENCE [LARGE SCALE GENOMIC DNA]</scope>
    <source>
        <strain evidence="2 3">NPDC047833</strain>
    </source>
</reference>
<keyword evidence="2" id="KW-0436">Ligase</keyword>
<dbReference type="Gene3D" id="3.30.590.20">
    <property type="match status" value="1"/>
</dbReference>
<dbReference type="InterPro" id="IPR014746">
    <property type="entry name" value="Gln_synth/guanido_kin_cat_dom"/>
</dbReference>
<evidence type="ECO:0000256" key="1">
    <source>
        <dbReference type="SAM" id="MobiDB-lite"/>
    </source>
</evidence>
<feature type="compositionally biased region" description="Low complexity" evidence="1">
    <location>
        <begin position="500"/>
        <end position="509"/>
    </location>
</feature>
<dbReference type="Proteomes" id="UP001553843">
    <property type="component" value="Unassembled WGS sequence"/>
</dbReference>
<dbReference type="EMBL" id="JBEYRS010000027">
    <property type="protein sequence ID" value="MEW2367565.1"/>
    <property type="molecule type" value="Genomic_DNA"/>
</dbReference>
<feature type="region of interest" description="Disordered" evidence="1">
    <location>
        <begin position="463"/>
        <end position="524"/>
    </location>
</feature>
<dbReference type="PANTHER" id="PTHR36510:SF3">
    <property type="entry name" value="CONSERVED PROTEIN"/>
    <property type="match status" value="1"/>
</dbReference>
<protein>
    <submittedName>
        <fullName evidence="2">Glutamate--cysteine ligase</fullName>
    </submittedName>
</protein>
<dbReference type="PANTHER" id="PTHR36510">
    <property type="entry name" value="GLUTAMATE--CYSTEINE LIGASE 2-RELATED"/>
    <property type="match status" value="1"/>
</dbReference>
<keyword evidence="3" id="KW-1185">Reference proteome</keyword>
<dbReference type="InterPro" id="IPR050141">
    <property type="entry name" value="GCL_type2/YbdK_subfam"/>
</dbReference>
<gene>
    <name evidence="2" type="ORF">AB0887_37275</name>
</gene>
<sequence length="554" mass="60004">MGSDVGRVTFTERDHAHFRARLEECLSTLRKVVAHPEFGAVPATLGAELETSLIGERGGPAPVNVAVRELLQNDRMALEVARFNLEANLEPVPLAGRPFTAVAEQAAHMLRQITAQSLPHHGARAVPIGTLPTLTSADVTTDALTPAPRFHALERAWARRRPTPFTLRVAEGREGVLRADSVAVQGAACSWQVHLTVPRDRFLHTFNAAQLATAPVLAAAGNSAFPLGRRGVQEARILLYEQGFGDRGNARLGTPRPRVGFGRAWLRGGPLAGFEEAVHAYDVLLPARNRVQNGGDRDGTPYPSLEELRLHLSTVWSWNRPVYDPLGHLRIEFRALPSGPTPLDMAANTAFLVGLTLFLVAGGRDVAHCLPFACAKANFYRAARDGLRASLWWPSPGSAPQEHEAGALVRKLLPHAREGLIMAEVDADEADTMLNLLHERVATGRTGAWWQQRALEVLNRRREAPRGGGAALPTGRTAATSGGWWEELPGGGTATPEPPATRAEQPAEAVPEAGNRGEPGLPPLHDLTVRYARLAERADPVHTWNLPADLPWSQ</sequence>